<proteinExistence type="predicted"/>
<keyword evidence="2" id="KW-1185">Reference proteome</keyword>
<dbReference type="EMBL" id="FTOA01000002">
    <property type="protein sequence ID" value="SIS46570.1"/>
    <property type="molecule type" value="Genomic_DNA"/>
</dbReference>
<protein>
    <submittedName>
        <fullName evidence="1">Uncharacterized protein</fullName>
    </submittedName>
</protein>
<dbReference type="RefSeq" id="WP_076398986.1">
    <property type="nucleotide sequence ID" value="NZ_FTOA01000002.1"/>
</dbReference>
<reference evidence="1 2" key="1">
    <citation type="submission" date="2017-01" db="EMBL/GenBank/DDBJ databases">
        <authorList>
            <person name="Mah S.A."/>
            <person name="Swanson W.J."/>
            <person name="Moy G.W."/>
            <person name="Vacquier V.D."/>
        </authorList>
    </citation>
    <scope>NUCLEOTIDE SEQUENCE [LARGE SCALE GENOMIC DNA]</scope>
    <source>
        <strain evidence="1 2">DSM 11589</strain>
    </source>
</reference>
<name>A0A1N7JBA8_9PROT</name>
<evidence type="ECO:0000313" key="1">
    <source>
        <dbReference type="EMBL" id="SIS46570.1"/>
    </source>
</evidence>
<dbReference type="Proteomes" id="UP000185678">
    <property type="component" value="Unassembled WGS sequence"/>
</dbReference>
<gene>
    <name evidence="1" type="ORF">SAMN05421779_10254</name>
</gene>
<sequence length="78" mass="8736">MTCKICGAPVSDAECCSKACSVKLDCARIAWDRDARKIGVNGYYDQRYREHVRTNNSRGARVMLKEWNAAKAALGERP</sequence>
<accession>A0A1N7JBA8</accession>
<dbReference type="AlphaFoldDB" id="A0A1N7JBA8"/>
<organism evidence="1 2">
    <name type="scientific">Insolitispirillum peregrinum</name>
    <dbReference type="NCBI Taxonomy" id="80876"/>
    <lineage>
        <taxon>Bacteria</taxon>
        <taxon>Pseudomonadati</taxon>
        <taxon>Pseudomonadota</taxon>
        <taxon>Alphaproteobacteria</taxon>
        <taxon>Rhodospirillales</taxon>
        <taxon>Novispirillaceae</taxon>
        <taxon>Insolitispirillum</taxon>
    </lineage>
</organism>
<dbReference type="OrthoDB" id="7360214at2"/>
<evidence type="ECO:0000313" key="2">
    <source>
        <dbReference type="Proteomes" id="UP000185678"/>
    </source>
</evidence>